<name>A0A080WTJ9_TRIRC</name>
<dbReference type="EMBL" id="GG700651">
    <property type="protein sequence ID" value="KFL61493.1"/>
    <property type="molecule type" value="Genomic_DNA"/>
</dbReference>
<dbReference type="HOGENOM" id="CLU_2147680_0_0_1"/>
<protein>
    <submittedName>
        <fullName evidence="1">Uncharacterized protein</fullName>
    </submittedName>
</protein>
<dbReference type="VEuPathDB" id="FungiDB:TERG_12111"/>
<dbReference type="Proteomes" id="UP000008864">
    <property type="component" value="Unassembled WGS sequence"/>
</dbReference>
<proteinExistence type="predicted"/>
<evidence type="ECO:0000313" key="1">
    <source>
        <dbReference type="EMBL" id="KFL61493.1"/>
    </source>
</evidence>
<evidence type="ECO:0000313" key="2">
    <source>
        <dbReference type="Proteomes" id="UP000008864"/>
    </source>
</evidence>
<sequence length="138" mass="15550">MLSRHFLWLGGIKSTASGKEDTFPRLYFILGQQVNKSDFCALYLKTSIALEFLLNATKKTWKKSRGIRSGYLGGFNREPKPESICFLCSKKNGERMLGLKKIGYGFHVLNISHATARLMIRINAYELCDKANVGIKLG</sequence>
<dbReference type="AlphaFoldDB" id="A0A080WTJ9"/>
<reference evidence="2" key="1">
    <citation type="journal article" date="2012" name="MBio">
        <title>Comparative genome analysis of Trichophyton rubrum and related dermatophytes reveals candidate genes involved in infection.</title>
        <authorList>
            <person name="Martinez D.A."/>
            <person name="Oliver B.G."/>
            <person name="Graeser Y."/>
            <person name="Goldberg J.M."/>
            <person name="Li W."/>
            <person name="Martinez-Rossi N.M."/>
            <person name="Monod M."/>
            <person name="Shelest E."/>
            <person name="Barton R.C."/>
            <person name="Birch E."/>
            <person name="Brakhage A.A."/>
            <person name="Chen Z."/>
            <person name="Gurr S.J."/>
            <person name="Heiman D."/>
            <person name="Heitman J."/>
            <person name="Kosti I."/>
            <person name="Rossi A."/>
            <person name="Saif S."/>
            <person name="Samalova M."/>
            <person name="Saunders C.W."/>
            <person name="Shea T."/>
            <person name="Summerbell R.C."/>
            <person name="Xu J."/>
            <person name="Young S."/>
            <person name="Zeng Q."/>
            <person name="Birren B.W."/>
            <person name="Cuomo C.A."/>
            <person name="White T.C."/>
        </authorList>
    </citation>
    <scope>NUCLEOTIDE SEQUENCE [LARGE SCALE GENOMIC DNA]</scope>
    <source>
        <strain evidence="2">ATCC MYA-4607 / CBS 118892</strain>
    </source>
</reference>
<keyword evidence="2" id="KW-1185">Reference proteome</keyword>
<dbReference type="GeneID" id="71777394"/>
<dbReference type="RefSeq" id="XP_047606198.1">
    <property type="nucleotide sequence ID" value="XM_047751118.1"/>
</dbReference>
<dbReference type="InParanoid" id="A0A080WTJ9"/>
<gene>
    <name evidence="1" type="ORF">TERG_12111</name>
</gene>
<organism evidence="1 2">
    <name type="scientific">Trichophyton rubrum (strain ATCC MYA-4607 / CBS 118892)</name>
    <name type="common">Athlete's foot fungus</name>
    <dbReference type="NCBI Taxonomy" id="559305"/>
    <lineage>
        <taxon>Eukaryota</taxon>
        <taxon>Fungi</taxon>
        <taxon>Dikarya</taxon>
        <taxon>Ascomycota</taxon>
        <taxon>Pezizomycotina</taxon>
        <taxon>Eurotiomycetes</taxon>
        <taxon>Eurotiomycetidae</taxon>
        <taxon>Onygenales</taxon>
        <taxon>Arthrodermataceae</taxon>
        <taxon>Trichophyton</taxon>
    </lineage>
</organism>
<accession>A0A080WTJ9</accession>